<reference evidence="8 9" key="1">
    <citation type="submission" date="2018-11" db="EMBL/GenBank/DDBJ databases">
        <authorList>
            <person name="Criscuolo A."/>
        </authorList>
    </citation>
    <scope>NUCLEOTIDE SEQUENCE [LARGE SCALE GENOMIC DNA]</scope>
    <source>
        <strain evidence="8">ATB-66</strain>
    </source>
</reference>
<protein>
    <recommendedName>
        <fullName evidence="2">Negative regulator of flagellin synthesis</fullName>
    </recommendedName>
</protein>
<evidence type="ECO:0000313" key="8">
    <source>
        <dbReference type="EMBL" id="VDC24019.1"/>
    </source>
</evidence>
<evidence type="ECO:0000313" key="9">
    <source>
        <dbReference type="Proteomes" id="UP000270468"/>
    </source>
</evidence>
<evidence type="ECO:0000259" key="7">
    <source>
        <dbReference type="Pfam" id="PF04316"/>
    </source>
</evidence>
<evidence type="ECO:0000256" key="5">
    <source>
        <dbReference type="ARBA" id="ARBA00023015"/>
    </source>
</evidence>
<dbReference type="Pfam" id="PF04316">
    <property type="entry name" value="FlgM"/>
    <property type="match status" value="1"/>
</dbReference>
<dbReference type="EMBL" id="UXAV01000029">
    <property type="protein sequence ID" value="VDC24019.1"/>
    <property type="molecule type" value="Genomic_DNA"/>
</dbReference>
<proteinExistence type="inferred from homology"/>
<keyword evidence="9" id="KW-1185">Reference proteome</keyword>
<dbReference type="OrthoDB" id="2991036at2"/>
<dbReference type="InterPro" id="IPR035890">
    <property type="entry name" value="Anti-sigma-28_factor_FlgM_sf"/>
</dbReference>
<name>A0A3P5X6T6_9BACL</name>
<evidence type="ECO:0000256" key="1">
    <source>
        <dbReference type="ARBA" id="ARBA00005322"/>
    </source>
</evidence>
<dbReference type="GO" id="GO:0045892">
    <property type="term" value="P:negative regulation of DNA-templated transcription"/>
    <property type="evidence" value="ECO:0007669"/>
    <property type="project" value="InterPro"/>
</dbReference>
<keyword evidence="5" id="KW-0805">Transcription regulation</keyword>
<sequence length="87" mass="9881">MKINKINLPAINPYKANQLKTEHAQQKAKLQTDKLEISPAAKKLSETSTFTTQRNERVQQLKADVKAGTYEMDADKLASDLIDYFKL</sequence>
<organism evidence="8 9">
    <name type="scientific">Filibacter tadaridae</name>
    <dbReference type="NCBI Taxonomy" id="2483811"/>
    <lineage>
        <taxon>Bacteria</taxon>
        <taxon>Bacillati</taxon>
        <taxon>Bacillota</taxon>
        <taxon>Bacilli</taxon>
        <taxon>Bacillales</taxon>
        <taxon>Caryophanaceae</taxon>
        <taxon>Filibacter</taxon>
    </lineage>
</organism>
<evidence type="ECO:0000256" key="6">
    <source>
        <dbReference type="ARBA" id="ARBA00023163"/>
    </source>
</evidence>
<keyword evidence="6" id="KW-0804">Transcription</keyword>
<evidence type="ECO:0000256" key="3">
    <source>
        <dbReference type="ARBA" id="ARBA00022491"/>
    </source>
</evidence>
<dbReference type="InterPro" id="IPR007412">
    <property type="entry name" value="FlgM"/>
</dbReference>
<gene>
    <name evidence="8" type="ORF">FILTAD_00984</name>
</gene>
<accession>A0A3P5X6T6</accession>
<keyword evidence="4" id="KW-1005">Bacterial flagellum biogenesis</keyword>
<evidence type="ECO:0000256" key="4">
    <source>
        <dbReference type="ARBA" id="ARBA00022795"/>
    </source>
</evidence>
<dbReference type="AlphaFoldDB" id="A0A3P5X6T6"/>
<dbReference type="InterPro" id="IPR031316">
    <property type="entry name" value="FlgM_C"/>
</dbReference>
<dbReference type="Proteomes" id="UP000270468">
    <property type="component" value="Unassembled WGS sequence"/>
</dbReference>
<dbReference type="SUPFAM" id="SSF101498">
    <property type="entry name" value="Anti-sigma factor FlgM"/>
    <property type="match status" value="1"/>
</dbReference>
<dbReference type="GO" id="GO:0044781">
    <property type="term" value="P:bacterial-type flagellum organization"/>
    <property type="evidence" value="ECO:0007669"/>
    <property type="project" value="UniProtKB-KW"/>
</dbReference>
<dbReference type="NCBIfam" id="TIGR03824">
    <property type="entry name" value="FlgM_jcvi"/>
    <property type="match status" value="1"/>
</dbReference>
<comment type="similarity">
    <text evidence="1">Belongs to the FlgM family.</text>
</comment>
<keyword evidence="3" id="KW-0678">Repressor</keyword>
<feature type="domain" description="Anti-sigma-28 factor FlgM C-terminal" evidence="7">
    <location>
        <begin position="33"/>
        <end position="83"/>
    </location>
</feature>
<dbReference type="RefSeq" id="WP_124069414.1">
    <property type="nucleotide sequence ID" value="NZ_CBCRXF010000023.1"/>
</dbReference>
<evidence type="ECO:0000256" key="2">
    <source>
        <dbReference type="ARBA" id="ARBA00017823"/>
    </source>
</evidence>